<dbReference type="InterPro" id="IPR002088">
    <property type="entry name" value="Prenyl_trans_a"/>
</dbReference>
<dbReference type="Gene3D" id="1.25.40.120">
    <property type="entry name" value="Protein prenylyltransferase"/>
    <property type="match status" value="2"/>
</dbReference>
<dbReference type="GO" id="GO:0005968">
    <property type="term" value="C:Rab-protein geranylgeranyltransferase complex"/>
    <property type="evidence" value="ECO:0007669"/>
    <property type="project" value="TreeGrafter"/>
</dbReference>
<dbReference type="Pfam" id="PF01239">
    <property type="entry name" value="PPTA"/>
    <property type="match status" value="5"/>
</dbReference>
<dbReference type="RefSeq" id="XP_058341942.1">
    <property type="nucleotide sequence ID" value="XM_058487381.1"/>
</dbReference>
<sequence>MSSNVHGRKRENVSEEALRARREKEAGKIKAYNDLVEQCRSQFEQEIYTPETLSLTTRILQHNPDYYTIWNKRRVILQRGILESGESLSEEAIAKNRSIYVDDLQFFMQLIRINPKSYWLWNHRRWCLESMPNPDWMAELGLVEKLLAMDARNFHGWDYRRYVMEKLRQDAKDEEEVAKLTQGEFDFTTRKIKQSFSNYSAWHQRTRLLPETVASMSPEEKNQVAKHELELIEAAIYTDPDDQSAWLYYRWVVGRALLPVRVLGAYRCEGSRAIIVVMDSDIILADAPELLDDNDNPVSGSWMSLGQSQRHGLVWIAMPNGDIDPSRISIHPDIIVPNTPLKSKPASAWQGEIKSIPHASEINALIARFETTTTTTTTQWSKPSQRPYTMTNTSHISAWHTLDRVELLKDQVRVVRDLLDLEPDSKWVLQTLAHFLDQLRLANGVEDPEKTCQEIVSIYETLTTIDPYRMGRYQDAKQKVLLESHMDALSKSNGVEDLWRVIEHVQHMT</sequence>
<dbReference type="PANTHER" id="PTHR11129">
    <property type="entry name" value="PROTEIN FARNESYLTRANSFERASE ALPHA SUBUNIT/RAB GERANYLGERANYL TRANSFERASE ALPHA SUBUNIT"/>
    <property type="match status" value="1"/>
</dbReference>
<comment type="catalytic activity">
    <reaction evidence="8 9">
        <text>geranylgeranyl diphosphate + L-cysteinyl-[protein] = S-geranylgeranyl-L-cysteinyl-[protein] + diphosphate</text>
        <dbReference type="Rhea" id="RHEA:21240"/>
        <dbReference type="Rhea" id="RHEA-COMP:10131"/>
        <dbReference type="Rhea" id="RHEA-COMP:11537"/>
        <dbReference type="ChEBI" id="CHEBI:29950"/>
        <dbReference type="ChEBI" id="CHEBI:33019"/>
        <dbReference type="ChEBI" id="CHEBI:57533"/>
        <dbReference type="ChEBI" id="CHEBI:86021"/>
        <dbReference type="EC" id="2.5.1.60"/>
    </reaction>
</comment>
<evidence type="ECO:0000256" key="2">
    <source>
        <dbReference type="ARBA" id="ARBA00012656"/>
    </source>
</evidence>
<evidence type="ECO:0000256" key="1">
    <source>
        <dbReference type="ARBA" id="ARBA00006734"/>
    </source>
</evidence>
<protein>
    <recommendedName>
        <fullName evidence="3 9">Geranylgeranyl transferase type-2 subunit alpha</fullName>
        <ecNumber evidence="2 9">2.5.1.60</ecNumber>
    </recommendedName>
    <alternativeName>
        <fullName evidence="7 9">Geranylgeranyl transferase type II subunit alpha</fullName>
    </alternativeName>
</protein>
<evidence type="ECO:0000256" key="5">
    <source>
        <dbReference type="ARBA" id="ARBA00022679"/>
    </source>
</evidence>
<dbReference type="EC" id="2.5.1.60" evidence="2 9"/>
<evidence type="ECO:0000256" key="8">
    <source>
        <dbReference type="ARBA" id="ARBA00047658"/>
    </source>
</evidence>
<dbReference type="FunFam" id="1.25.40.120:FF:000035">
    <property type="entry name" value="Geranylgeranyl transferase type-2 subunit alpha"/>
    <property type="match status" value="1"/>
</dbReference>
<keyword evidence="11" id="KW-1185">Reference proteome</keyword>
<evidence type="ECO:0000256" key="7">
    <source>
        <dbReference type="ARBA" id="ARBA00031267"/>
    </source>
</evidence>
<name>A0AAD7V1G3_9FUNG</name>
<proteinExistence type="inferred from homology"/>
<dbReference type="EMBL" id="JARTCD010000035">
    <property type="protein sequence ID" value="KAJ8657029.1"/>
    <property type="molecule type" value="Genomic_DNA"/>
</dbReference>
<keyword evidence="5 9" id="KW-0808">Transferase</keyword>
<evidence type="ECO:0000313" key="11">
    <source>
        <dbReference type="Proteomes" id="UP001234581"/>
    </source>
</evidence>
<evidence type="ECO:0000256" key="9">
    <source>
        <dbReference type="RuleBase" id="RU367120"/>
    </source>
</evidence>
<reference evidence="10 11" key="1">
    <citation type="submission" date="2023-03" db="EMBL/GenBank/DDBJ databases">
        <title>Genome sequence of Lichtheimia ornata CBS 291.66.</title>
        <authorList>
            <person name="Mohabir J.T."/>
            <person name="Shea T.P."/>
            <person name="Kurbessoian T."/>
            <person name="Berby B."/>
            <person name="Fontaine J."/>
            <person name="Livny J."/>
            <person name="Gnirke A."/>
            <person name="Stajich J.E."/>
            <person name="Cuomo C.A."/>
        </authorList>
    </citation>
    <scope>NUCLEOTIDE SEQUENCE [LARGE SCALE GENOMIC DNA]</scope>
    <source>
        <strain evidence="10">CBS 291.66</strain>
    </source>
</reference>
<dbReference type="PANTHER" id="PTHR11129:SF2">
    <property type="entry name" value="GERANYLGERANYL TRANSFERASE TYPE-2 SUBUNIT ALPHA"/>
    <property type="match status" value="1"/>
</dbReference>
<comment type="similarity">
    <text evidence="1 9">Belongs to the protein prenyltransferase subunit alpha family.</text>
</comment>
<keyword evidence="6" id="KW-0677">Repeat</keyword>
<gene>
    <name evidence="10" type="ORF">O0I10_007363</name>
</gene>
<organism evidence="10 11">
    <name type="scientific">Lichtheimia ornata</name>
    <dbReference type="NCBI Taxonomy" id="688661"/>
    <lineage>
        <taxon>Eukaryota</taxon>
        <taxon>Fungi</taxon>
        <taxon>Fungi incertae sedis</taxon>
        <taxon>Mucoromycota</taxon>
        <taxon>Mucoromycotina</taxon>
        <taxon>Mucoromycetes</taxon>
        <taxon>Mucorales</taxon>
        <taxon>Lichtheimiaceae</taxon>
        <taxon>Lichtheimia</taxon>
    </lineage>
</organism>
<dbReference type="PROSITE" id="PS51147">
    <property type="entry name" value="PFTA"/>
    <property type="match status" value="5"/>
</dbReference>
<evidence type="ECO:0000256" key="6">
    <source>
        <dbReference type="ARBA" id="ARBA00022737"/>
    </source>
</evidence>
<dbReference type="AlphaFoldDB" id="A0AAD7V1G3"/>
<evidence type="ECO:0000313" key="10">
    <source>
        <dbReference type="EMBL" id="KAJ8657029.1"/>
    </source>
</evidence>
<dbReference type="GO" id="GO:0004663">
    <property type="term" value="F:Rab geranylgeranyltransferase activity"/>
    <property type="evidence" value="ECO:0007669"/>
    <property type="project" value="UniProtKB-UniRule"/>
</dbReference>
<dbReference type="Proteomes" id="UP001234581">
    <property type="component" value="Unassembled WGS sequence"/>
</dbReference>
<comment type="function">
    <text evidence="9">Catalyzes the transfer of a geranyl-geranyl moiety from geranyl-geranyl pyrophosphate to cysteines occuring in specific C-terminal amino acid sequences.</text>
</comment>
<comment type="caution">
    <text evidence="10">The sequence shown here is derived from an EMBL/GenBank/DDBJ whole genome shotgun (WGS) entry which is preliminary data.</text>
</comment>
<dbReference type="GeneID" id="83214772"/>
<keyword evidence="4 9" id="KW-0637">Prenyltransferase</keyword>
<evidence type="ECO:0000256" key="4">
    <source>
        <dbReference type="ARBA" id="ARBA00022602"/>
    </source>
</evidence>
<dbReference type="GO" id="GO:0097354">
    <property type="term" value="P:prenylation"/>
    <property type="evidence" value="ECO:0007669"/>
    <property type="project" value="UniProtKB-UniRule"/>
</dbReference>
<evidence type="ECO:0000256" key="3">
    <source>
        <dbReference type="ARBA" id="ARBA00014772"/>
    </source>
</evidence>
<dbReference type="SUPFAM" id="SSF48439">
    <property type="entry name" value="Protein prenylyltransferase"/>
    <property type="match status" value="1"/>
</dbReference>
<accession>A0AAD7V1G3</accession>